<evidence type="ECO:0000256" key="3">
    <source>
        <dbReference type="ARBA" id="ARBA00022691"/>
    </source>
</evidence>
<keyword evidence="4" id="KW-0479">Metal-binding</keyword>
<dbReference type="PANTHER" id="PTHR43583:SF1">
    <property type="entry name" value="2-IMINOACETATE SYNTHASE"/>
    <property type="match status" value="1"/>
</dbReference>
<dbReference type="STRING" id="596327.PORUE0001_0854"/>
<dbReference type="Pfam" id="PF06968">
    <property type="entry name" value="BATS"/>
    <property type="match status" value="1"/>
</dbReference>
<dbReference type="InterPro" id="IPR058240">
    <property type="entry name" value="rSAM_sf"/>
</dbReference>
<dbReference type="SFLD" id="SFLDG01060">
    <property type="entry name" value="BATS_domain_containing"/>
    <property type="match status" value="1"/>
</dbReference>
<dbReference type="EMBL" id="ACLR01000170">
    <property type="protein sequence ID" value="EEK16663.1"/>
    <property type="molecule type" value="Genomic_DNA"/>
</dbReference>
<keyword evidence="2" id="KW-0004">4Fe-4S</keyword>
<dbReference type="SFLD" id="SFLDG01081">
    <property type="entry name" value="cleavage_of_the_Ca-Cb_bond_in"/>
    <property type="match status" value="1"/>
</dbReference>
<dbReference type="GO" id="GO:0003824">
    <property type="term" value="F:catalytic activity"/>
    <property type="evidence" value="ECO:0007669"/>
    <property type="project" value="InterPro"/>
</dbReference>
<accession>C2MC77</accession>
<sequence length="368" mass="42180">MTFYDYKQQYNWEQECAEFDTFTAQDVEHAIATATPTLRDFKALISPAGDAYLDAMATKAQQLSIERFGKTIRMYEPLYLSNYCHNHCVYCGFNQENKIVRKVLTMEEVQAEAKAIADMGFTHILLVAGESPKHAGVDYYRQVIELIRPMFAQISIEVQPMSVEDYKVLVEAGAHYVCVYQETYNEESYPRFHPKGLKANYRFRLETPDRAAEAGFRKVGIGALLGLDNWRTDAFFTALHLDYLESHHWQTKYSISLPRLRPHVGSYMPADPINDRQMVQLICAYRIFDPEVEISLSTRESSAFRDMAVRIGANSMSAGSSTQPGGYVDPNPELEQFSINDSRSPEEMIAAIKAQGYEVIWKDWDQWM</sequence>
<evidence type="ECO:0000313" key="9">
    <source>
        <dbReference type="Proteomes" id="UP000003303"/>
    </source>
</evidence>
<dbReference type="SFLD" id="SFLDF00301">
    <property type="entry name" value="2-iminoacetate_synthase_(ThiH)"/>
    <property type="match status" value="1"/>
</dbReference>
<proteinExistence type="predicted"/>
<dbReference type="GO" id="GO:0051539">
    <property type="term" value="F:4 iron, 4 sulfur cluster binding"/>
    <property type="evidence" value="ECO:0007669"/>
    <property type="project" value="UniProtKB-KW"/>
</dbReference>
<feature type="domain" description="Radical SAM core" evidence="7">
    <location>
        <begin position="70"/>
        <end position="305"/>
    </location>
</feature>
<dbReference type="GO" id="GO:0005506">
    <property type="term" value="F:iron ion binding"/>
    <property type="evidence" value="ECO:0007669"/>
    <property type="project" value="InterPro"/>
</dbReference>
<comment type="cofactor">
    <cofactor evidence="1">
        <name>[4Fe-4S] cluster</name>
        <dbReference type="ChEBI" id="CHEBI:49883"/>
    </cofactor>
</comment>
<evidence type="ECO:0000256" key="1">
    <source>
        <dbReference type="ARBA" id="ARBA00001966"/>
    </source>
</evidence>
<evidence type="ECO:0000256" key="6">
    <source>
        <dbReference type="ARBA" id="ARBA00023014"/>
    </source>
</evidence>
<evidence type="ECO:0000313" key="8">
    <source>
        <dbReference type="EMBL" id="EEK16663.1"/>
    </source>
</evidence>
<dbReference type="Pfam" id="PF04055">
    <property type="entry name" value="Radical_SAM"/>
    <property type="match status" value="1"/>
</dbReference>
<protein>
    <submittedName>
        <fullName evidence="8">Thiazole biosynthesis protein ThiH</fullName>
    </submittedName>
</protein>
<dbReference type="SFLD" id="SFLDS00029">
    <property type="entry name" value="Radical_SAM"/>
    <property type="match status" value="1"/>
</dbReference>
<reference evidence="8 9" key="1">
    <citation type="submission" date="2009-04" db="EMBL/GenBank/DDBJ databases">
        <authorList>
            <person name="Sebastian Y."/>
            <person name="Madupu R."/>
            <person name="Durkin A.S."/>
            <person name="Torralba M."/>
            <person name="Methe B."/>
            <person name="Sutton G.G."/>
            <person name="Strausberg R.L."/>
            <person name="Nelson K.E."/>
        </authorList>
    </citation>
    <scope>NUCLEOTIDE SEQUENCE [LARGE SCALE GENOMIC DNA]</scope>
    <source>
        <strain evidence="8 9">60-3</strain>
    </source>
</reference>
<dbReference type="Proteomes" id="UP000003303">
    <property type="component" value="Unassembled WGS sequence"/>
</dbReference>
<dbReference type="CDD" id="cd01335">
    <property type="entry name" value="Radical_SAM"/>
    <property type="match status" value="1"/>
</dbReference>
<dbReference type="Gene3D" id="3.20.20.70">
    <property type="entry name" value="Aldolase class I"/>
    <property type="match status" value="1"/>
</dbReference>
<organism evidence="8 9">
    <name type="scientific">Porphyromonas uenonis 60-3</name>
    <dbReference type="NCBI Taxonomy" id="596327"/>
    <lineage>
        <taxon>Bacteria</taxon>
        <taxon>Pseudomonadati</taxon>
        <taxon>Bacteroidota</taxon>
        <taxon>Bacteroidia</taxon>
        <taxon>Bacteroidales</taxon>
        <taxon>Porphyromonadaceae</taxon>
        <taxon>Porphyromonas</taxon>
    </lineage>
</organism>
<evidence type="ECO:0000256" key="2">
    <source>
        <dbReference type="ARBA" id="ARBA00022485"/>
    </source>
</evidence>
<name>C2MC77_9PORP</name>
<dbReference type="InterPro" id="IPR012726">
    <property type="entry name" value="ThiH"/>
</dbReference>
<keyword evidence="9" id="KW-1185">Reference proteome</keyword>
<dbReference type="InterPro" id="IPR010722">
    <property type="entry name" value="BATS_dom"/>
</dbReference>
<dbReference type="eggNOG" id="COG0502">
    <property type="taxonomic scope" value="Bacteria"/>
</dbReference>
<keyword evidence="6" id="KW-0411">Iron-sulfur</keyword>
<dbReference type="GO" id="GO:0009228">
    <property type="term" value="P:thiamine biosynthetic process"/>
    <property type="evidence" value="ECO:0007669"/>
    <property type="project" value="InterPro"/>
</dbReference>
<evidence type="ECO:0000259" key="7">
    <source>
        <dbReference type="PROSITE" id="PS51918"/>
    </source>
</evidence>
<dbReference type="InterPro" id="IPR007197">
    <property type="entry name" value="rSAM"/>
</dbReference>
<comment type="caution">
    <text evidence="8">The sequence shown here is derived from an EMBL/GenBank/DDBJ whole genome shotgun (WGS) entry which is preliminary data.</text>
</comment>
<dbReference type="SUPFAM" id="SSF102114">
    <property type="entry name" value="Radical SAM enzymes"/>
    <property type="match status" value="1"/>
</dbReference>
<dbReference type="AlphaFoldDB" id="C2MC77"/>
<dbReference type="NCBIfam" id="TIGR02351">
    <property type="entry name" value="thiH"/>
    <property type="match status" value="1"/>
</dbReference>
<keyword evidence="5" id="KW-0408">Iron</keyword>
<dbReference type="RefSeq" id="WP_007365462.1">
    <property type="nucleotide sequence ID" value="NZ_ACLR01000170.1"/>
</dbReference>
<dbReference type="InterPro" id="IPR034428">
    <property type="entry name" value="ThiH/NoCL/HydG-like"/>
</dbReference>
<dbReference type="OrthoDB" id="9801120at2"/>
<evidence type="ECO:0000256" key="4">
    <source>
        <dbReference type="ARBA" id="ARBA00022723"/>
    </source>
</evidence>
<keyword evidence="3" id="KW-0949">S-adenosyl-L-methionine</keyword>
<dbReference type="PANTHER" id="PTHR43583">
    <property type="entry name" value="2-IMINOACETATE SYNTHASE"/>
    <property type="match status" value="1"/>
</dbReference>
<dbReference type="InterPro" id="IPR013785">
    <property type="entry name" value="Aldolase_TIM"/>
</dbReference>
<dbReference type="SMART" id="SM00876">
    <property type="entry name" value="BATS"/>
    <property type="match status" value="1"/>
</dbReference>
<evidence type="ECO:0000256" key="5">
    <source>
        <dbReference type="ARBA" id="ARBA00023004"/>
    </source>
</evidence>
<dbReference type="PROSITE" id="PS51918">
    <property type="entry name" value="RADICAL_SAM"/>
    <property type="match status" value="1"/>
</dbReference>
<gene>
    <name evidence="8" type="primary">thiH</name>
    <name evidence="8" type="ORF">PORUE0001_0854</name>
</gene>